<gene>
    <name evidence="7" type="primary">atpH</name>
    <name evidence="8" type="ORF">FFV09_08485</name>
</gene>
<dbReference type="GO" id="GO:0045259">
    <property type="term" value="C:proton-transporting ATP synthase complex"/>
    <property type="evidence" value="ECO:0007669"/>
    <property type="project" value="UniProtKB-KW"/>
</dbReference>
<keyword evidence="6 7" id="KW-0066">ATP synthesis</keyword>
<comment type="function">
    <text evidence="7">F(1)F(0) ATP synthase produces ATP from ADP in the presence of a proton or sodium gradient. F-type ATPases consist of two structural domains, F(1) containing the extramembraneous catalytic core and F(0) containing the membrane proton channel, linked together by a central stalk and a peripheral stalk. During catalysis, ATP synthesis in the catalytic domain of F(1) is coupled via a rotary mechanism of the central stalk subunits to proton translocation.</text>
</comment>
<evidence type="ECO:0000256" key="3">
    <source>
        <dbReference type="ARBA" id="ARBA00022781"/>
    </source>
</evidence>
<accession>A0A4Y6UWX9</accession>
<dbReference type="NCBIfam" id="TIGR01145">
    <property type="entry name" value="ATP_synt_delta"/>
    <property type="match status" value="1"/>
</dbReference>
<evidence type="ECO:0000256" key="4">
    <source>
        <dbReference type="ARBA" id="ARBA00023065"/>
    </source>
</evidence>
<evidence type="ECO:0000256" key="6">
    <source>
        <dbReference type="ARBA" id="ARBA00023310"/>
    </source>
</evidence>
<evidence type="ECO:0000256" key="5">
    <source>
        <dbReference type="ARBA" id="ARBA00023136"/>
    </source>
</evidence>
<organism evidence="8 9">
    <name type="scientific">Saccharibacillus brassicae</name>
    <dbReference type="NCBI Taxonomy" id="2583377"/>
    <lineage>
        <taxon>Bacteria</taxon>
        <taxon>Bacillati</taxon>
        <taxon>Bacillota</taxon>
        <taxon>Bacilli</taxon>
        <taxon>Bacillales</taxon>
        <taxon>Paenibacillaceae</taxon>
        <taxon>Saccharibacillus</taxon>
    </lineage>
</organism>
<keyword evidence="9" id="KW-1185">Reference proteome</keyword>
<dbReference type="HAMAP" id="MF_01416">
    <property type="entry name" value="ATP_synth_delta_bact"/>
    <property type="match status" value="1"/>
</dbReference>
<keyword evidence="4 7" id="KW-0406">Ion transport</keyword>
<keyword evidence="3 7" id="KW-0375">Hydrogen ion transport</keyword>
<dbReference type="GO" id="GO:0005886">
    <property type="term" value="C:plasma membrane"/>
    <property type="evidence" value="ECO:0007669"/>
    <property type="project" value="UniProtKB-SubCell"/>
</dbReference>
<dbReference type="PANTHER" id="PTHR11910">
    <property type="entry name" value="ATP SYNTHASE DELTA CHAIN"/>
    <property type="match status" value="1"/>
</dbReference>
<keyword evidence="2 7" id="KW-0813">Transport</keyword>
<dbReference type="AlphaFoldDB" id="A0A4Y6UWX9"/>
<dbReference type="EMBL" id="CP041217">
    <property type="protein sequence ID" value="QDH20881.1"/>
    <property type="molecule type" value="Genomic_DNA"/>
</dbReference>
<evidence type="ECO:0000313" key="9">
    <source>
        <dbReference type="Proteomes" id="UP000316968"/>
    </source>
</evidence>
<evidence type="ECO:0000256" key="1">
    <source>
        <dbReference type="ARBA" id="ARBA00004370"/>
    </source>
</evidence>
<comment type="subcellular location">
    <subcellularLocation>
        <location evidence="7">Cell membrane</location>
        <topology evidence="7">Peripheral membrane protein</topology>
    </subcellularLocation>
    <subcellularLocation>
        <location evidence="1">Membrane</location>
    </subcellularLocation>
</comment>
<evidence type="ECO:0000313" key="8">
    <source>
        <dbReference type="EMBL" id="QDH20881.1"/>
    </source>
</evidence>
<comment type="function">
    <text evidence="7">This protein is part of the stalk that links CF(0) to CF(1). It either transmits conformational changes from CF(0) to CF(1) or is implicated in proton conduction.</text>
</comment>
<dbReference type="OrthoDB" id="9802471at2"/>
<comment type="similarity">
    <text evidence="7">Belongs to the ATPase delta chain family.</text>
</comment>
<dbReference type="InterPro" id="IPR000711">
    <property type="entry name" value="ATPase_OSCP/dsu"/>
</dbReference>
<dbReference type="RefSeq" id="WP_141447430.1">
    <property type="nucleotide sequence ID" value="NZ_CP041217.1"/>
</dbReference>
<sequence>MSRDTRVAKRYARALFEVTFAEGKVAETQAELRAIAEAFASDPALNKFVSSPGVSAEGKQKVLNGAFAGRVSAPVIRTVELLIARGRTQLFGELRESYEQISNEALGVADATVYSAFPLTEEEKAAAVERFGMLTGKKITIYNVIDKSVLGGAKVVIGNTLYDGSLAGKLARLEKSFERQA</sequence>
<protein>
    <recommendedName>
        <fullName evidence="7">ATP synthase subunit delta</fullName>
    </recommendedName>
    <alternativeName>
        <fullName evidence="7">ATP synthase F(1) sector subunit delta</fullName>
    </alternativeName>
    <alternativeName>
        <fullName evidence="7">F-type ATPase subunit delta</fullName>
        <shortName evidence="7">F-ATPase subunit delta</shortName>
    </alternativeName>
</protein>
<dbReference type="GO" id="GO:0046933">
    <property type="term" value="F:proton-transporting ATP synthase activity, rotational mechanism"/>
    <property type="evidence" value="ECO:0007669"/>
    <property type="project" value="UniProtKB-UniRule"/>
</dbReference>
<keyword evidence="7" id="KW-1003">Cell membrane</keyword>
<dbReference type="Gene3D" id="1.10.520.20">
    <property type="entry name" value="N-terminal domain of the delta subunit of the F1F0-ATP synthase"/>
    <property type="match status" value="1"/>
</dbReference>
<dbReference type="SUPFAM" id="SSF47928">
    <property type="entry name" value="N-terminal domain of the delta subunit of the F1F0-ATP synthase"/>
    <property type="match status" value="1"/>
</dbReference>
<reference evidence="8 9" key="1">
    <citation type="submission" date="2019-06" db="EMBL/GenBank/DDBJ databases">
        <title>Saccharibacillus brassicae sp. nov., an endophytic bacterium isolated from Chinese cabbage seeds (Brassica pekinensis).</title>
        <authorList>
            <person name="Jiang L."/>
            <person name="Lee J."/>
            <person name="Kim S.W."/>
        </authorList>
    </citation>
    <scope>NUCLEOTIDE SEQUENCE [LARGE SCALE GENOMIC DNA]</scope>
    <source>
        <strain evidence="9">KCTC 43072 / ATSA2</strain>
    </source>
</reference>
<dbReference type="InterPro" id="IPR026015">
    <property type="entry name" value="ATP_synth_OSCP/delta_N_sf"/>
</dbReference>
<evidence type="ECO:0000256" key="2">
    <source>
        <dbReference type="ARBA" id="ARBA00022448"/>
    </source>
</evidence>
<dbReference type="Proteomes" id="UP000316968">
    <property type="component" value="Chromosome"/>
</dbReference>
<dbReference type="PRINTS" id="PR00125">
    <property type="entry name" value="ATPASEDELTA"/>
</dbReference>
<dbReference type="Pfam" id="PF00213">
    <property type="entry name" value="OSCP"/>
    <property type="match status" value="1"/>
</dbReference>
<keyword evidence="7" id="KW-0139">CF(1)</keyword>
<dbReference type="NCBIfam" id="NF004403">
    <property type="entry name" value="PRK05758.2-4"/>
    <property type="match status" value="1"/>
</dbReference>
<dbReference type="KEGG" id="saca:FFV09_08485"/>
<keyword evidence="5 7" id="KW-0472">Membrane</keyword>
<evidence type="ECO:0000256" key="7">
    <source>
        <dbReference type="HAMAP-Rule" id="MF_01416"/>
    </source>
</evidence>
<proteinExistence type="inferred from homology"/>
<name>A0A4Y6UWX9_SACBS</name>